<dbReference type="RefSeq" id="WP_307246753.1">
    <property type="nucleotide sequence ID" value="NZ_JAUSUZ010000001.1"/>
</dbReference>
<proteinExistence type="predicted"/>
<sequence>MKFNAVRTGSALLIVDGVTWPPAVGDCFVVTRPVPFVLAGGAR</sequence>
<evidence type="ECO:0000313" key="2">
    <source>
        <dbReference type="Proteomes" id="UP001240236"/>
    </source>
</evidence>
<gene>
    <name evidence="1" type="ORF">J2S42_007305</name>
</gene>
<dbReference type="AlphaFoldDB" id="A0AAE4B2G3"/>
<accession>A0AAE4B2G3</accession>
<reference evidence="1 2" key="1">
    <citation type="submission" date="2023-07" db="EMBL/GenBank/DDBJ databases">
        <title>Sequencing the genomes of 1000 actinobacteria strains.</title>
        <authorList>
            <person name="Klenk H.-P."/>
        </authorList>
    </citation>
    <scope>NUCLEOTIDE SEQUENCE [LARGE SCALE GENOMIC DNA]</scope>
    <source>
        <strain evidence="1 2">DSM 44709</strain>
    </source>
</reference>
<dbReference type="Proteomes" id="UP001240236">
    <property type="component" value="Unassembled WGS sequence"/>
</dbReference>
<evidence type="ECO:0000313" key="1">
    <source>
        <dbReference type="EMBL" id="MDQ0370636.1"/>
    </source>
</evidence>
<organism evidence="1 2">
    <name type="scientific">Catenuloplanes indicus</name>
    <dbReference type="NCBI Taxonomy" id="137267"/>
    <lineage>
        <taxon>Bacteria</taxon>
        <taxon>Bacillati</taxon>
        <taxon>Actinomycetota</taxon>
        <taxon>Actinomycetes</taxon>
        <taxon>Micromonosporales</taxon>
        <taxon>Micromonosporaceae</taxon>
        <taxon>Catenuloplanes</taxon>
    </lineage>
</organism>
<dbReference type="EMBL" id="JAUSUZ010000001">
    <property type="protein sequence ID" value="MDQ0370636.1"/>
    <property type="molecule type" value="Genomic_DNA"/>
</dbReference>
<name>A0AAE4B2G3_9ACTN</name>
<keyword evidence="2" id="KW-1185">Reference proteome</keyword>
<comment type="caution">
    <text evidence="1">The sequence shown here is derived from an EMBL/GenBank/DDBJ whole genome shotgun (WGS) entry which is preliminary data.</text>
</comment>
<protein>
    <submittedName>
        <fullName evidence="1">Uncharacterized protein</fullName>
    </submittedName>
</protein>